<evidence type="ECO:0000313" key="2">
    <source>
        <dbReference type="Proteomes" id="UP001651690"/>
    </source>
</evidence>
<reference evidence="1 2" key="1">
    <citation type="submission" date="2022-06" db="EMBL/GenBank/DDBJ databases">
        <title>Mycolicibacterium sp. CAU 1645 isolated from seawater.</title>
        <authorList>
            <person name="Kim W."/>
        </authorList>
    </citation>
    <scope>NUCLEOTIDE SEQUENCE [LARGE SCALE GENOMIC DNA]</scope>
    <source>
        <strain evidence="1 2">CAU 1645</strain>
    </source>
</reference>
<keyword evidence="2" id="KW-1185">Reference proteome</keyword>
<dbReference type="EMBL" id="JANDBD010000003">
    <property type="protein sequence ID" value="MCP9272154.1"/>
    <property type="molecule type" value="Genomic_DNA"/>
</dbReference>
<dbReference type="Proteomes" id="UP001651690">
    <property type="component" value="Unassembled WGS sequence"/>
</dbReference>
<accession>A0ABT1LZ20</accession>
<gene>
    <name evidence="1" type="ORF">NM203_08145</name>
</gene>
<dbReference type="RefSeq" id="WP_255059333.1">
    <property type="nucleotide sequence ID" value="NZ_JANDBD010000003.1"/>
</dbReference>
<evidence type="ECO:0000313" key="1">
    <source>
        <dbReference type="EMBL" id="MCP9272154.1"/>
    </source>
</evidence>
<dbReference type="InterPro" id="IPR017136">
    <property type="entry name" value="UCP037205"/>
</dbReference>
<name>A0ABT1LZ20_9MYCO</name>
<comment type="caution">
    <text evidence="1">The sequence shown here is derived from an EMBL/GenBank/DDBJ whole genome shotgun (WGS) entry which is preliminary data.</text>
</comment>
<dbReference type="Pfam" id="PF10013">
    <property type="entry name" value="DUF2256"/>
    <property type="match status" value="1"/>
</dbReference>
<sequence length="50" mass="6067">MPPEETKTCPVCRRPFTNRRKWRTRGVWDRVVYCSERCRRTGRADEQPAK</sequence>
<protein>
    <submittedName>
        <fullName evidence="1">DUF2256 domain-containing protein</fullName>
    </submittedName>
</protein>
<organism evidence="1 2">
    <name type="scientific">Mycolicibacterium arenosum</name>
    <dbReference type="NCBI Taxonomy" id="2952157"/>
    <lineage>
        <taxon>Bacteria</taxon>
        <taxon>Bacillati</taxon>
        <taxon>Actinomycetota</taxon>
        <taxon>Actinomycetes</taxon>
        <taxon>Mycobacteriales</taxon>
        <taxon>Mycobacteriaceae</taxon>
        <taxon>Mycolicibacterium</taxon>
    </lineage>
</organism>
<proteinExistence type="predicted"/>